<keyword evidence="3" id="KW-1185">Reference proteome</keyword>
<evidence type="ECO:0000259" key="1">
    <source>
        <dbReference type="Pfam" id="PF00561"/>
    </source>
</evidence>
<evidence type="ECO:0000313" key="3">
    <source>
        <dbReference type="Proteomes" id="UP000238390"/>
    </source>
</evidence>
<dbReference type="EMBL" id="CP027169">
    <property type="protein sequence ID" value="AVK06316.1"/>
    <property type="molecule type" value="Genomic_DNA"/>
</dbReference>
<dbReference type="GO" id="GO:0016787">
    <property type="term" value="F:hydrolase activity"/>
    <property type="evidence" value="ECO:0007669"/>
    <property type="project" value="UniProtKB-KW"/>
</dbReference>
<accession>A0A2R3IWL8</accession>
<sequence length="247" mass="26738">MSRYAFASTDDLEIAYLEWSSQGERNAVLLHGWPDSPHGWKAVAETLASAGYRVLAPALRGFAPTRFRHAATPRSGQLAALGCDLLGLIDSLALRRPLLVGMTGALARWPMLAACARALAHREAQLLPRHAWLCRPWSCTAARTPVPILTAPAAANSISADATGALLLDGVGHFPPREAALRGAAEALAGRANNRIAVIRRCGAGRWIMPVVLYEPVCRERSCRTWVHKLRRRPYGVRRRSSSAGVG</sequence>
<evidence type="ECO:0000313" key="2">
    <source>
        <dbReference type="EMBL" id="AVK06316.1"/>
    </source>
</evidence>
<feature type="domain" description="AB hydrolase-1" evidence="1">
    <location>
        <begin position="28"/>
        <end position="70"/>
    </location>
</feature>
<proteinExistence type="predicted"/>
<organism evidence="2 3">
    <name type="scientific">Pseudomonas paraeruginosa</name>
    <dbReference type="NCBI Taxonomy" id="2994495"/>
    <lineage>
        <taxon>Bacteria</taxon>
        <taxon>Pseudomonadati</taxon>
        <taxon>Pseudomonadota</taxon>
        <taxon>Gammaproteobacteria</taxon>
        <taxon>Pseudomonadales</taxon>
        <taxon>Pseudomonadaceae</taxon>
        <taxon>Pseudomonas</taxon>
    </lineage>
</organism>
<reference evidence="2 3" key="1">
    <citation type="submission" date="2018-02" db="EMBL/GenBank/DDBJ databases">
        <title>FDA/CDC Antimicrobial Resistant Isolate Bank Genome Sequencing.</title>
        <authorList>
            <person name="Benahmed F.H."/>
            <person name="Lutgring J.D."/>
            <person name="Yoo B."/>
            <person name="Machado M."/>
            <person name="Brown A."/>
            <person name="McAllister G."/>
            <person name="Perry A."/>
            <person name="Halpin A.L."/>
            <person name="Vavikolanu K."/>
            <person name="Ott S."/>
            <person name="Zhao X."/>
            <person name="Tallon L.J."/>
            <person name="Sadzewicz L."/>
            <person name="Aluvathingal J."/>
            <person name="Nadendla S."/>
            <person name="Voskania-kordi A."/>
            <person name="Simonyan V."/>
            <person name="Patel J."/>
            <person name="Shawar R.M."/>
        </authorList>
    </citation>
    <scope>NUCLEOTIDE SEQUENCE [LARGE SCALE GENOMIC DNA]</scope>
    <source>
        <strain evidence="2 3">AR_0356</strain>
    </source>
</reference>
<dbReference type="AlphaFoldDB" id="A0A2R3IWL8"/>
<name>A0A2R3IWL8_9PSED</name>
<dbReference type="InterPro" id="IPR029058">
    <property type="entry name" value="AB_hydrolase_fold"/>
</dbReference>
<keyword evidence="2" id="KW-0378">Hydrolase</keyword>
<dbReference type="SUPFAM" id="SSF53474">
    <property type="entry name" value="alpha/beta-Hydrolases"/>
    <property type="match status" value="1"/>
</dbReference>
<protein>
    <submittedName>
        <fullName evidence="2">Alpha/beta hydrolase family protein</fullName>
    </submittedName>
</protein>
<dbReference type="Proteomes" id="UP000238390">
    <property type="component" value="Chromosome"/>
</dbReference>
<dbReference type="Pfam" id="PF00561">
    <property type="entry name" value="Abhydrolase_1"/>
    <property type="match status" value="1"/>
</dbReference>
<gene>
    <name evidence="2" type="ORF">CSB93_2261</name>
</gene>
<dbReference type="Gene3D" id="3.40.50.1820">
    <property type="entry name" value="alpha/beta hydrolase"/>
    <property type="match status" value="1"/>
</dbReference>
<dbReference type="InterPro" id="IPR000073">
    <property type="entry name" value="AB_hydrolase_1"/>
</dbReference>